<keyword evidence="6 8" id="KW-0675">Receptor</keyword>
<dbReference type="PANTHER" id="PTHR21143">
    <property type="entry name" value="INVERTEBRATE GUSTATORY RECEPTOR"/>
    <property type="match status" value="1"/>
</dbReference>
<dbReference type="EMBL" id="GEZM01097441">
    <property type="protein sequence ID" value="JAV54200.1"/>
    <property type="molecule type" value="Transcribed_RNA"/>
</dbReference>
<evidence type="ECO:0000256" key="2">
    <source>
        <dbReference type="ARBA" id="ARBA00022475"/>
    </source>
</evidence>
<feature type="transmembrane region" description="Helical" evidence="8">
    <location>
        <begin position="369"/>
        <end position="389"/>
    </location>
</feature>
<keyword evidence="7 8" id="KW-0807">Transducer</keyword>
<feature type="transmembrane region" description="Helical" evidence="8">
    <location>
        <begin position="99"/>
        <end position="118"/>
    </location>
</feature>
<evidence type="ECO:0000256" key="7">
    <source>
        <dbReference type="ARBA" id="ARBA00023224"/>
    </source>
</evidence>
<feature type="transmembrane region" description="Helical" evidence="8">
    <location>
        <begin position="157"/>
        <end position="179"/>
    </location>
</feature>
<dbReference type="InterPro" id="IPR013604">
    <property type="entry name" value="7TM_chemorcpt"/>
</dbReference>
<evidence type="ECO:0000256" key="8">
    <source>
        <dbReference type="RuleBase" id="RU363108"/>
    </source>
</evidence>
<dbReference type="PANTHER" id="PTHR21143:SF133">
    <property type="entry name" value="GUSTATORY AND PHEROMONE RECEPTOR 32A-RELATED"/>
    <property type="match status" value="1"/>
</dbReference>
<dbReference type="GO" id="GO:0005886">
    <property type="term" value="C:plasma membrane"/>
    <property type="evidence" value="ECO:0007669"/>
    <property type="project" value="UniProtKB-SubCell"/>
</dbReference>
<feature type="transmembrane region" description="Helical" evidence="8">
    <location>
        <begin position="186"/>
        <end position="208"/>
    </location>
</feature>
<sequence length="432" mass="50746">MGLYNLKVLEKMQKRRCLRQTYYQMLYKSIEPVIIFCRIVGFLPTLEKKSKEEKIVKTTNKDWVLFVIYLTSYLTILLYNLKVLINKEIAFYISRRMQIVYLSISGLYTLGLIVFGYTERRVVNLCINRISEVDNFLKLAELDIVYEDVQVKLRRTFFIILTLTGFRTLFFSLVAEIYFLQHVCIFFNLILKLAFIFTFTMFAELVSYRFELINNTLRSYLNRHVDIHNTSSYIEKLYILCRSHFKLCKVVVKLTSSYGYQLLITGVALIANFVSVFYLLYSFWNRNSGEIIKLVAISFWFLTEAYELYGMVSKCSQASDDANELPITLHELQDEVNSTEIEDHIQMYSLKMLHQKLCFSALEFFDFDFSLLFAIMGSVLTFLVIVLQLEQLEQVENSLGNVVTEFVNKSIIATTTMSDDIVEGDYYDYDDY</sequence>
<dbReference type="Pfam" id="PF08395">
    <property type="entry name" value="7tm_7"/>
    <property type="match status" value="1"/>
</dbReference>
<dbReference type="GO" id="GO:0030425">
    <property type="term" value="C:dendrite"/>
    <property type="evidence" value="ECO:0007669"/>
    <property type="project" value="TreeGrafter"/>
</dbReference>
<comment type="similarity">
    <text evidence="8">Belongs to the insect chemoreceptor superfamily. Gustatory receptor (GR) family.</text>
</comment>
<keyword evidence="2 8" id="KW-1003">Cell membrane</keyword>
<keyword evidence="4 8" id="KW-1133">Transmembrane helix</keyword>
<dbReference type="GO" id="GO:0030424">
    <property type="term" value="C:axon"/>
    <property type="evidence" value="ECO:0007669"/>
    <property type="project" value="TreeGrafter"/>
</dbReference>
<dbReference type="AlphaFoldDB" id="A0A1Y1K296"/>
<dbReference type="GO" id="GO:0007165">
    <property type="term" value="P:signal transduction"/>
    <property type="evidence" value="ECO:0007669"/>
    <property type="project" value="UniProtKB-KW"/>
</dbReference>
<evidence type="ECO:0000256" key="4">
    <source>
        <dbReference type="ARBA" id="ARBA00022989"/>
    </source>
</evidence>
<feature type="transmembrane region" description="Helical" evidence="8">
    <location>
        <begin position="21"/>
        <end position="43"/>
    </location>
</feature>
<protein>
    <recommendedName>
        <fullName evidence="8">Gustatory receptor</fullName>
    </recommendedName>
</protein>
<comment type="function">
    <text evidence="8">Gustatory receptor which mediates acceptance or avoidance behavior, depending on its substrates.</text>
</comment>
<evidence type="ECO:0000256" key="5">
    <source>
        <dbReference type="ARBA" id="ARBA00023136"/>
    </source>
</evidence>
<dbReference type="GO" id="GO:0008049">
    <property type="term" value="P:male courtship behavior"/>
    <property type="evidence" value="ECO:0007669"/>
    <property type="project" value="TreeGrafter"/>
</dbReference>
<evidence type="ECO:0000256" key="1">
    <source>
        <dbReference type="ARBA" id="ARBA00004651"/>
    </source>
</evidence>
<dbReference type="GO" id="GO:0050909">
    <property type="term" value="P:sensory perception of taste"/>
    <property type="evidence" value="ECO:0007669"/>
    <property type="project" value="InterPro"/>
</dbReference>
<feature type="transmembrane region" description="Helical" evidence="8">
    <location>
        <begin position="262"/>
        <end position="284"/>
    </location>
</feature>
<reference evidence="9" key="1">
    <citation type="journal article" date="2016" name="Sci. Rep.">
        <title>Molecular characterization of firefly nuptial gifts: a multi-omics approach sheds light on postcopulatory sexual selection.</title>
        <authorList>
            <person name="Al-Wathiqui N."/>
            <person name="Fallon T.R."/>
            <person name="South A."/>
            <person name="Weng J.K."/>
            <person name="Lewis S.M."/>
        </authorList>
    </citation>
    <scope>NUCLEOTIDE SEQUENCE</scope>
</reference>
<keyword evidence="5 8" id="KW-0472">Membrane</keyword>
<keyword evidence="3 8" id="KW-0812">Transmembrane</keyword>
<evidence type="ECO:0000256" key="3">
    <source>
        <dbReference type="ARBA" id="ARBA00022692"/>
    </source>
</evidence>
<organism evidence="9">
    <name type="scientific">Photinus pyralis</name>
    <name type="common">Common eastern firefly</name>
    <name type="synonym">Lampyris pyralis</name>
    <dbReference type="NCBI Taxonomy" id="7054"/>
    <lineage>
        <taxon>Eukaryota</taxon>
        <taxon>Metazoa</taxon>
        <taxon>Ecdysozoa</taxon>
        <taxon>Arthropoda</taxon>
        <taxon>Hexapoda</taxon>
        <taxon>Insecta</taxon>
        <taxon>Pterygota</taxon>
        <taxon>Neoptera</taxon>
        <taxon>Endopterygota</taxon>
        <taxon>Coleoptera</taxon>
        <taxon>Polyphaga</taxon>
        <taxon>Elateriformia</taxon>
        <taxon>Elateroidea</taxon>
        <taxon>Lampyridae</taxon>
        <taxon>Lampyrinae</taxon>
        <taxon>Photinus</taxon>
    </lineage>
</organism>
<accession>A0A1Y1K296</accession>
<feature type="transmembrane region" description="Helical" evidence="8">
    <location>
        <begin position="291"/>
        <end position="309"/>
    </location>
</feature>
<dbReference type="GO" id="GO:0043025">
    <property type="term" value="C:neuronal cell body"/>
    <property type="evidence" value="ECO:0007669"/>
    <property type="project" value="TreeGrafter"/>
</dbReference>
<proteinExistence type="inferred from homology"/>
<evidence type="ECO:0000256" key="6">
    <source>
        <dbReference type="ARBA" id="ARBA00023170"/>
    </source>
</evidence>
<comment type="caution">
    <text evidence="8">Lacks conserved residue(s) required for the propagation of feature annotation.</text>
</comment>
<name>A0A1Y1K296_PHOPY</name>
<feature type="transmembrane region" description="Helical" evidence="8">
    <location>
        <begin position="63"/>
        <end position="79"/>
    </location>
</feature>
<evidence type="ECO:0000313" key="9">
    <source>
        <dbReference type="EMBL" id="JAV54200.1"/>
    </source>
</evidence>
<dbReference type="GO" id="GO:0007635">
    <property type="term" value="P:chemosensory behavior"/>
    <property type="evidence" value="ECO:0007669"/>
    <property type="project" value="TreeGrafter"/>
</dbReference>
<comment type="subcellular location">
    <subcellularLocation>
        <location evidence="1 8">Cell membrane</location>
        <topology evidence="1 8">Multi-pass membrane protein</topology>
    </subcellularLocation>
</comment>